<evidence type="ECO:0000256" key="4">
    <source>
        <dbReference type="ARBA" id="ARBA00022741"/>
    </source>
</evidence>
<keyword evidence="4" id="KW-0547">Nucleotide-binding</keyword>
<dbReference type="GO" id="GO:0015658">
    <property type="term" value="F:branched-chain amino acid transmembrane transporter activity"/>
    <property type="evidence" value="ECO:0007669"/>
    <property type="project" value="TreeGrafter"/>
</dbReference>
<dbReference type="Gene3D" id="3.40.50.300">
    <property type="entry name" value="P-loop containing nucleotide triphosphate hydrolases"/>
    <property type="match status" value="1"/>
</dbReference>
<dbReference type="InterPro" id="IPR027417">
    <property type="entry name" value="P-loop_NTPase"/>
</dbReference>
<evidence type="ECO:0000256" key="6">
    <source>
        <dbReference type="ARBA" id="ARBA00022970"/>
    </source>
</evidence>
<dbReference type="GO" id="GO:0005524">
    <property type="term" value="F:ATP binding"/>
    <property type="evidence" value="ECO:0007669"/>
    <property type="project" value="UniProtKB-KW"/>
</dbReference>
<dbReference type="SUPFAM" id="SSF52540">
    <property type="entry name" value="P-loop containing nucleoside triphosphate hydrolases"/>
    <property type="match status" value="1"/>
</dbReference>
<dbReference type="CDD" id="cd03224">
    <property type="entry name" value="ABC_TM1139_LivF_branched"/>
    <property type="match status" value="1"/>
</dbReference>
<name>A0A556ACG7_9BURK</name>
<dbReference type="PANTHER" id="PTHR43820">
    <property type="entry name" value="HIGH-AFFINITY BRANCHED-CHAIN AMINO ACID TRANSPORT ATP-BINDING PROTEIN LIVF"/>
    <property type="match status" value="1"/>
</dbReference>
<proteinExistence type="inferred from homology"/>
<keyword evidence="2" id="KW-0813">Transport</keyword>
<organism evidence="8 9">
    <name type="scientific">Verticiella sediminum</name>
    <dbReference type="NCBI Taxonomy" id="1247510"/>
    <lineage>
        <taxon>Bacteria</taxon>
        <taxon>Pseudomonadati</taxon>
        <taxon>Pseudomonadota</taxon>
        <taxon>Betaproteobacteria</taxon>
        <taxon>Burkholderiales</taxon>
        <taxon>Alcaligenaceae</taxon>
        <taxon>Verticiella</taxon>
    </lineage>
</organism>
<reference evidence="8 9" key="1">
    <citation type="submission" date="2019-07" db="EMBL/GenBank/DDBJ databases">
        <title>Qingshengfaniella alkalisoli gen. nov., sp. nov., isolated from saline soil.</title>
        <authorList>
            <person name="Xu L."/>
            <person name="Huang X.-X."/>
            <person name="Sun J.-Q."/>
        </authorList>
    </citation>
    <scope>NUCLEOTIDE SEQUENCE [LARGE SCALE GENOMIC DNA]</scope>
    <source>
        <strain evidence="8 9">DSM 27279</strain>
    </source>
</reference>
<evidence type="ECO:0000313" key="8">
    <source>
        <dbReference type="EMBL" id="TSH90579.1"/>
    </source>
</evidence>
<dbReference type="PANTHER" id="PTHR43820:SF4">
    <property type="entry name" value="HIGH-AFFINITY BRANCHED-CHAIN AMINO ACID TRANSPORT ATP-BINDING PROTEIN LIVF"/>
    <property type="match status" value="1"/>
</dbReference>
<evidence type="ECO:0000256" key="2">
    <source>
        <dbReference type="ARBA" id="ARBA00022448"/>
    </source>
</evidence>
<comment type="caution">
    <text evidence="8">The sequence shown here is derived from an EMBL/GenBank/DDBJ whole genome shotgun (WGS) entry which is preliminary data.</text>
</comment>
<evidence type="ECO:0000259" key="7">
    <source>
        <dbReference type="PROSITE" id="PS50893"/>
    </source>
</evidence>
<dbReference type="RefSeq" id="WP_143950496.1">
    <property type="nucleotide sequence ID" value="NZ_BAABMB010000003.1"/>
</dbReference>
<evidence type="ECO:0000256" key="3">
    <source>
        <dbReference type="ARBA" id="ARBA00022475"/>
    </source>
</evidence>
<keyword evidence="3" id="KW-0472">Membrane</keyword>
<dbReference type="PROSITE" id="PS50893">
    <property type="entry name" value="ABC_TRANSPORTER_2"/>
    <property type="match status" value="1"/>
</dbReference>
<dbReference type="Pfam" id="PF00005">
    <property type="entry name" value="ABC_tran"/>
    <property type="match status" value="1"/>
</dbReference>
<keyword evidence="6" id="KW-0029">Amino-acid transport</keyword>
<gene>
    <name evidence="8" type="ORF">FOZ76_22495</name>
</gene>
<protein>
    <submittedName>
        <fullName evidence="8">ABC transporter ATP-binding protein</fullName>
    </submittedName>
</protein>
<dbReference type="InterPro" id="IPR003439">
    <property type="entry name" value="ABC_transporter-like_ATP-bd"/>
</dbReference>
<evidence type="ECO:0000256" key="1">
    <source>
        <dbReference type="ARBA" id="ARBA00005417"/>
    </source>
</evidence>
<sequence>MSFLSIENLNTFYGDTQVLWDIDMTVGPGELVALVGANGAGKTTLLRTLTGLLAARSGRILFKGEDLTALPPEQRLSRGVAMVPEGRRLFAGLTVEQNLRLGAYLRRDHADIAFDLQRIYEYFPRLGELRRRVSGHLSGGEQQMCAVGRALMGRPQLLLVDEMSLGLAPVIVDRLAEVLIGINKAFETAIVVVEQDVELALEMASRAYALETGRVVMHGPAEELLNQGDIQAAYLGHID</sequence>
<dbReference type="GO" id="GO:0015807">
    <property type="term" value="P:L-amino acid transport"/>
    <property type="evidence" value="ECO:0007669"/>
    <property type="project" value="TreeGrafter"/>
</dbReference>
<dbReference type="Proteomes" id="UP000318405">
    <property type="component" value="Unassembled WGS sequence"/>
</dbReference>
<feature type="domain" description="ABC transporter" evidence="7">
    <location>
        <begin position="4"/>
        <end position="237"/>
    </location>
</feature>
<dbReference type="SMART" id="SM00382">
    <property type="entry name" value="AAA"/>
    <property type="match status" value="1"/>
</dbReference>
<keyword evidence="9" id="KW-1185">Reference proteome</keyword>
<dbReference type="EMBL" id="VLTJ01000039">
    <property type="protein sequence ID" value="TSH90579.1"/>
    <property type="molecule type" value="Genomic_DNA"/>
</dbReference>
<dbReference type="InterPro" id="IPR003593">
    <property type="entry name" value="AAA+_ATPase"/>
</dbReference>
<comment type="similarity">
    <text evidence="1">Belongs to the ABC transporter superfamily.</text>
</comment>
<keyword evidence="3" id="KW-1003">Cell membrane</keyword>
<accession>A0A556ACG7</accession>
<evidence type="ECO:0000256" key="5">
    <source>
        <dbReference type="ARBA" id="ARBA00022840"/>
    </source>
</evidence>
<dbReference type="OrthoDB" id="9806149at2"/>
<keyword evidence="5 8" id="KW-0067">ATP-binding</keyword>
<evidence type="ECO:0000313" key="9">
    <source>
        <dbReference type="Proteomes" id="UP000318405"/>
    </source>
</evidence>
<dbReference type="AlphaFoldDB" id="A0A556ACG7"/>
<dbReference type="GO" id="GO:0016887">
    <property type="term" value="F:ATP hydrolysis activity"/>
    <property type="evidence" value="ECO:0007669"/>
    <property type="project" value="InterPro"/>
</dbReference>
<dbReference type="InterPro" id="IPR052156">
    <property type="entry name" value="BCAA_Transport_ATP-bd_LivF"/>
</dbReference>